<dbReference type="EMBL" id="WHOS01000004">
    <property type="protein sequence ID" value="NUA98737.1"/>
    <property type="molecule type" value="Genomic_DNA"/>
</dbReference>
<dbReference type="InterPro" id="IPR014308">
    <property type="entry name" value="Xanthine_DH_XdhC"/>
</dbReference>
<evidence type="ECO:0000259" key="2">
    <source>
        <dbReference type="Pfam" id="PF13478"/>
    </source>
</evidence>
<dbReference type="Gene3D" id="3.40.50.720">
    <property type="entry name" value="NAD(P)-binding Rossmann-like Domain"/>
    <property type="match status" value="1"/>
</dbReference>
<evidence type="ECO:0000313" key="3">
    <source>
        <dbReference type="EMBL" id="NUA98737.1"/>
    </source>
</evidence>
<reference evidence="3 4" key="1">
    <citation type="submission" date="2019-10" db="EMBL/GenBank/DDBJ databases">
        <title>Genome sequence of Azospirillum melinis.</title>
        <authorList>
            <person name="Ambrosini A."/>
            <person name="Sant'Anna F.H."/>
            <person name="Cassan F.D."/>
            <person name="Souza E.M."/>
            <person name="Passaglia L.M.P."/>
        </authorList>
    </citation>
    <scope>NUCLEOTIDE SEQUENCE [LARGE SCALE GENOMIC DNA]</scope>
    <source>
        <strain evidence="3 4">TMCY0552</strain>
    </source>
</reference>
<proteinExistence type="predicted"/>
<accession>A0ABX2K7S7</accession>
<dbReference type="Pfam" id="PF02625">
    <property type="entry name" value="XdhC_CoxI"/>
    <property type="match status" value="1"/>
</dbReference>
<feature type="domain" description="XdhC- CoxI" evidence="1">
    <location>
        <begin position="11"/>
        <end position="72"/>
    </location>
</feature>
<dbReference type="InterPro" id="IPR036291">
    <property type="entry name" value="NAD(P)-bd_dom_sf"/>
</dbReference>
<feature type="domain" description="XdhC Rossmann" evidence="2">
    <location>
        <begin position="120"/>
        <end position="262"/>
    </location>
</feature>
<dbReference type="PANTHER" id="PTHR30388">
    <property type="entry name" value="ALDEHYDE OXIDOREDUCTASE MOLYBDENUM COFACTOR ASSEMBLY PROTEIN"/>
    <property type="match status" value="1"/>
</dbReference>
<protein>
    <submittedName>
        <fullName evidence="3">Xanthine dehydrogenase accessory protein XdhC</fullName>
    </submittedName>
</protein>
<dbReference type="Pfam" id="PF13478">
    <property type="entry name" value="XdhC_C"/>
    <property type="match status" value="1"/>
</dbReference>
<keyword evidence="4" id="KW-1185">Reference proteome</keyword>
<name>A0ABX2K7S7_9PROT</name>
<dbReference type="NCBIfam" id="TIGR02964">
    <property type="entry name" value="xanthine_xdhC"/>
    <property type="match status" value="1"/>
</dbReference>
<evidence type="ECO:0000259" key="1">
    <source>
        <dbReference type="Pfam" id="PF02625"/>
    </source>
</evidence>
<dbReference type="Proteomes" id="UP000605086">
    <property type="component" value="Unassembled WGS sequence"/>
</dbReference>
<gene>
    <name evidence="3" type="primary">xdhC</name>
    <name evidence="3" type="ORF">GBZ48_05480</name>
</gene>
<organism evidence="3 4">
    <name type="scientific">Azospirillum melinis</name>
    <dbReference type="NCBI Taxonomy" id="328839"/>
    <lineage>
        <taxon>Bacteria</taxon>
        <taxon>Pseudomonadati</taxon>
        <taxon>Pseudomonadota</taxon>
        <taxon>Alphaproteobacteria</taxon>
        <taxon>Rhodospirillales</taxon>
        <taxon>Azospirillaceae</taxon>
        <taxon>Azospirillum</taxon>
    </lineage>
</organism>
<dbReference type="PANTHER" id="PTHR30388:SF6">
    <property type="entry name" value="XANTHINE DEHYDROGENASE SUBUNIT A-RELATED"/>
    <property type="match status" value="1"/>
</dbReference>
<comment type="caution">
    <text evidence="3">The sequence shown here is derived from an EMBL/GenBank/DDBJ whole genome shotgun (WGS) entry which is preliminary data.</text>
</comment>
<evidence type="ECO:0000313" key="4">
    <source>
        <dbReference type="Proteomes" id="UP000605086"/>
    </source>
</evidence>
<sequence>MTPLSATLSRWLSLDEPAILVTVAEARGSTPREEGAGMLVGREACAGTVGGGRLEWTAIAAARRMLEDGSAAEMLDLPLGPATGQCCGGYVVLRLERADASTVAALEELERRVRAARPTLLLFGAGHVGRAMATAFAPLPLRLLWIDGRVQEFPETIPAGVERILTDSPLDPLAGAPSGSGYLVLTHSHALDFEIAEAALRRGDAAYVGMIGSATKRAKFERWFRARGREVNALAGLTCPIGTALTGDKRPEVIAALVAAELLVAFVRPLPPREREGAQAKLGKGEG</sequence>
<dbReference type="InterPro" id="IPR052698">
    <property type="entry name" value="MoCofactor_Util/Proc"/>
</dbReference>
<dbReference type="SUPFAM" id="SSF51735">
    <property type="entry name" value="NAD(P)-binding Rossmann-fold domains"/>
    <property type="match status" value="1"/>
</dbReference>
<dbReference type="InterPro" id="IPR003777">
    <property type="entry name" value="XdhC_CoxI"/>
</dbReference>
<dbReference type="InterPro" id="IPR027051">
    <property type="entry name" value="XdhC_Rossmann_dom"/>
</dbReference>
<dbReference type="RefSeq" id="WP_174470104.1">
    <property type="nucleotide sequence ID" value="NZ_JAGINN010000007.1"/>
</dbReference>